<dbReference type="Proteomes" id="UP001500102">
    <property type="component" value="Unassembled WGS sequence"/>
</dbReference>
<feature type="compositionally biased region" description="Low complexity" evidence="1">
    <location>
        <begin position="14"/>
        <end position="62"/>
    </location>
</feature>
<feature type="transmembrane region" description="Helical" evidence="2">
    <location>
        <begin position="200"/>
        <end position="221"/>
    </location>
</feature>
<protein>
    <recommendedName>
        <fullName evidence="5">DUF4064 domain-containing protein</fullName>
    </recommendedName>
</protein>
<keyword evidence="2" id="KW-0812">Transmembrane</keyword>
<dbReference type="EMBL" id="BAAAQB010000037">
    <property type="protein sequence ID" value="GAA2139275.1"/>
    <property type="molecule type" value="Genomic_DNA"/>
</dbReference>
<gene>
    <name evidence="3" type="ORF">GCM10009825_26110</name>
</gene>
<keyword evidence="2" id="KW-1133">Transmembrane helix</keyword>
<accession>A0ABN2ZAE6</accession>
<evidence type="ECO:0000313" key="3">
    <source>
        <dbReference type="EMBL" id="GAA2139275.1"/>
    </source>
</evidence>
<evidence type="ECO:0000256" key="1">
    <source>
        <dbReference type="SAM" id="MobiDB-lite"/>
    </source>
</evidence>
<feature type="compositionally biased region" description="Polar residues" evidence="1">
    <location>
        <begin position="63"/>
        <end position="123"/>
    </location>
</feature>
<evidence type="ECO:0008006" key="5">
    <source>
        <dbReference type="Google" id="ProtNLM"/>
    </source>
</evidence>
<name>A0ABN2ZAE6_9MICC</name>
<evidence type="ECO:0000256" key="2">
    <source>
        <dbReference type="SAM" id="Phobius"/>
    </source>
</evidence>
<keyword evidence="4" id="KW-1185">Reference proteome</keyword>
<organism evidence="3 4">
    <name type="scientific">Arthrobacter humicola</name>
    <dbReference type="NCBI Taxonomy" id="409291"/>
    <lineage>
        <taxon>Bacteria</taxon>
        <taxon>Bacillati</taxon>
        <taxon>Actinomycetota</taxon>
        <taxon>Actinomycetes</taxon>
        <taxon>Micrococcales</taxon>
        <taxon>Micrococcaceae</taxon>
        <taxon>Arthrobacter</taxon>
    </lineage>
</organism>
<feature type="region of interest" description="Disordered" evidence="1">
    <location>
        <begin position="1"/>
        <end position="140"/>
    </location>
</feature>
<sequence length="293" mass="30969">MSNPPVQPSPPNGSEPGGESNPANGQNAPQTPQYGQQTPPAYGQNAPQTPQYGQQTPPAYGQNAPQTPQYGQNAPQYGQQTPPAYGQNAPQAPQYGQNAPQYGQQTPPAYGQNAPQYGQNAPQYGQAPYAQYPSEQPQAAGPAPQLVNTSFWLIIAAGAVWVISMLLSLGTLDSPAVRDLFEQQMATSGTKVDFESLKGVLIGTIVVIAVITAGLYALVAFNVRKGKNWARILGTVFAALSILNLFPFSLATLAALLGIAAIVLLYLPAASPYFQKRQPFANPYGRPGAPFGK</sequence>
<feature type="compositionally biased region" description="Pro residues" evidence="1">
    <location>
        <begin position="1"/>
        <end position="13"/>
    </location>
</feature>
<feature type="transmembrane region" description="Helical" evidence="2">
    <location>
        <begin position="151"/>
        <end position="172"/>
    </location>
</feature>
<proteinExistence type="predicted"/>
<reference evidence="3 4" key="1">
    <citation type="journal article" date="2019" name="Int. J. Syst. Evol. Microbiol.">
        <title>The Global Catalogue of Microorganisms (GCM) 10K type strain sequencing project: providing services to taxonomists for standard genome sequencing and annotation.</title>
        <authorList>
            <consortium name="The Broad Institute Genomics Platform"/>
            <consortium name="The Broad Institute Genome Sequencing Center for Infectious Disease"/>
            <person name="Wu L."/>
            <person name="Ma J."/>
        </authorList>
    </citation>
    <scope>NUCLEOTIDE SEQUENCE [LARGE SCALE GENOMIC DNA]</scope>
    <source>
        <strain evidence="3 4">JCM 15921</strain>
    </source>
</reference>
<keyword evidence="2" id="KW-0472">Membrane</keyword>
<feature type="transmembrane region" description="Helical" evidence="2">
    <location>
        <begin position="228"/>
        <end position="246"/>
    </location>
</feature>
<feature type="transmembrane region" description="Helical" evidence="2">
    <location>
        <begin position="252"/>
        <end position="269"/>
    </location>
</feature>
<comment type="caution">
    <text evidence="3">The sequence shown here is derived from an EMBL/GenBank/DDBJ whole genome shotgun (WGS) entry which is preliminary data.</text>
</comment>
<evidence type="ECO:0000313" key="4">
    <source>
        <dbReference type="Proteomes" id="UP001500102"/>
    </source>
</evidence>
<dbReference type="RefSeq" id="WP_344366512.1">
    <property type="nucleotide sequence ID" value="NZ_BAAAQB010000037.1"/>
</dbReference>